<evidence type="ECO:0000313" key="1">
    <source>
        <dbReference type="EMBL" id="ARD99659.1"/>
    </source>
</evidence>
<gene>
    <name evidence="1" type="ORF">LL275_2032</name>
</gene>
<organism evidence="1 2">
    <name type="scientific">Lactococcus lactis subsp. lactis</name>
    <name type="common">Streptococcus lactis</name>
    <dbReference type="NCBI Taxonomy" id="1360"/>
    <lineage>
        <taxon>Bacteria</taxon>
        <taxon>Bacillati</taxon>
        <taxon>Bacillota</taxon>
        <taxon>Bacilli</taxon>
        <taxon>Lactobacillales</taxon>
        <taxon>Streptococcaceae</taxon>
        <taxon>Lactococcus</taxon>
    </lineage>
</organism>
<dbReference type="Proteomes" id="UP000192085">
    <property type="component" value="Chromosome"/>
</dbReference>
<dbReference type="AlphaFoldDB" id="A0A1V0NIF9"/>
<dbReference type="RefSeq" id="WP_014570745.1">
    <property type="nucleotide sequence ID" value="NZ_CAKMCT010000019.1"/>
</dbReference>
<accession>A0A1V0NIF9</accession>
<evidence type="ECO:0000313" key="2">
    <source>
        <dbReference type="Proteomes" id="UP000192085"/>
    </source>
</evidence>
<reference evidence="1 2" key="1">
    <citation type="journal article" date="2017" name="BMC Genomics">
        <title>Comparative and functional genomics of the Lactococcus lactis taxon; insights into evolution and niche adaptation.</title>
        <authorList>
            <person name="Kelleher P."/>
            <person name="Bottacini F."/>
            <person name="Mahony J."/>
            <person name="Kilcawley K.N."/>
            <person name="van Sinderen D."/>
        </authorList>
    </citation>
    <scope>NUCLEOTIDE SEQUENCE [LARGE SCALE GENOMIC DNA]</scope>
    <source>
        <strain evidence="1 2">275</strain>
    </source>
</reference>
<sequence length="64" mass="7511">MIKEIIVIKSEYEKLKADNETMKKTLKNIYNQPEDDGIISIEEYPSQIRYYAKKSLEAIGEKID</sequence>
<proteinExistence type="predicted"/>
<dbReference type="EMBL" id="CP015897">
    <property type="protein sequence ID" value="ARD99659.1"/>
    <property type="molecule type" value="Genomic_DNA"/>
</dbReference>
<name>A0A1V0NIF9_LACLL</name>
<protein>
    <submittedName>
        <fullName evidence="1">Prophage protein</fullName>
    </submittedName>
</protein>